<evidence type="ECO:0000256" key="1">
    <source>
        <dbReference type="ARBA" id="ARBA00004141"/>
    </source>
</evidence>
<accession>A0A5J5B6M7</accession>
<keyword evidence="14" id="KW-0342">GTP-binding</keyword>
<dbReference type="InterPro" id="IPR001806">
    <property type="entry name" value="Small_GTPase"/>
</dbReference>
<dbReference type="Proteomes" id="UP000325577">
    <property type="component" value="Linkage Group LG15"/>
</dbReference>
<gene>
    <name evidence="21" type="ORF">F0562_027110</name>
</gene>
<dbReference type="PANTHER" id="PTHR43394">
    <property type="entry name" value="ATP-DEPENDENT PERMEASE MDL1, MITOCHONDRIAL"/>
    <property type="match status" value="1"/>
</dbReference>
<dbReference type="SUPFAM" id="SSF52540">
    <property type="entry name" value="P-loop containing nucleoside triphosphate hydrolases"/>
    <property type="match status" value="2"/>
</dbReference>
<dbReference type="Pfam" id="PF00664">
    <property type="entry name" value="ABC_membrane"/>
    <property type="match status" value="1"/>
</dbReference>
<dbReference type="PANTHER" id="PTHR43394:SF11">
    <property type="entry name" value="ATP-BINDING CASSETTE TRANSPORTER"/>
    <property type="match status" value="1"/>
</dbReference>
<evidence type="ECO:0000256" key="16">
    <source>
        <dbReference type="ARBA" id="ARBA00023288"/>
    </source>
</evidence>
<dbReference type="Gene3D" id="1.20.1560.10">
    <property type="entry name" value="ABC transporter type 1, transmembrane domain"/>
    <property type="match status" value="1"/>
</dbReference>
<keyword evidence="8" id="KW-0963">Cytoplasm</keyword>
<evidence type="ECO:0000256" key="13">
    <source>
        <dbReference type="ARBA" id="ARBA00022989"/>
    </source>
</evidence>
<dbReference type="SMART" id="SM00175">
    <property type="entry name" value="RAB"/>
    <property type="match status" value="1"/>
</dbReference>
<dbReference type="InterPro" id="IPR011527">
    <property type="entry name" value="ABC1_TM_dom"/>
</dbReference>
<dbReference type="PROSITE" id="PS50929">
    <property type="entry name" value="ABC_TM1F"/>
    <property type="match status" value="1"/>
</dbReference>
<evidence type="ECO:0000313" key="22">
    <source>
        <dbReference type="Proteomes" id="UP000325577"/>
    </source>
</evidence>
<organism evidence="21 22">
    <name type="scientific">Nyssa sinensis</name>
    <dbReference type="NCBI Taxonomy" id="561372"/>
    <lineage>
        <taxon>Eukaryota</taxon>
        <taxon>Viridiplantae</taxon>
        <taxon>Streptophyta</taxon>
        <taxon>Embryophyta</taxon>
        <taxon>Tracheophyta</taxon>
        <taxon>Spermatophyta</taxon>
        <taxon>Magnoliopsida</taxon>
        <taxon>eudicotyledons</taxon>
        <taxon>Gunneridae</taxon>
        <taxon>Pentapetalae</taxon>
        <taxon>asterids</taxon>
        <taxon>Cornales</taxon>
        <taxon>Nyssaceae</taxon>
        <taxon>Nyssa</taxon>
    </lineage>
</organism>
<feature type="domain" description="ABC transmembrane type-1" evidence="20">
    <location>
        <begin position="1"/>
        <end position="124"/>
    </location>
</feature>
<comment type="similarity">
    <text evidence="4">Belongs to the ABC transporter superfamily. ABCB family. Multidrug resistance exporter (TC 3.A.1.201) subfamily.</text>
</comment>
<name>A0A5J5B6M7_9ASTE</name>
<dbReference type="SMART" id="SM00382">
    <property type="entry name" value="AAA"/>
    <property type="match status" value="1"/>
</dbReference>
<dbReference type="InterPro" id="IPR036640">
    <property type="entry name" value="ABC1_TM_sf"/>
</dbReference>
<dbReference type="SMART" id="SM00174">
    <property type="entry name" value="RHO"/>
    <property type="match status" value="1"/>
</dbReference>
<evidence type="ECO:0000256" key="12">
    <source>
        <dbReference type="ARBA" id="ARBA00022840"/>
    </source>
</evidence>
<dbReference type="GO" id="GO:0090374">
    <property type="term" value="P:oligopeptide export from mitochondrion"/>
    <property type="evidence" value="ECO:0007669"/>
    <property type="project" value="TreeGrafter"/>
</dbReference>
<evidence type="ECO:0000256" key="2">
    <source>
        <dbReference type="ARBA" id="ARBA00004170"/>
    </source>
</evidence>
<dbReference type="GO" id="GO:0005743">
    <property type="term" value="C:mitochondrial inner membrane"/>
    <property type="evidence" value="ECO:0007669"/>
    <property type="project" value="TreeGrafter"/>
</dbReference>
<keyword evidence="6" id="KW-0813">Transport</keyword>
<evidence type="ECO:0000256" key="17">
    <source>
        <dbReference type="ARBA" id="ARBA00023289"/>
    </source>
</evidence>
<keyword evidence="17" id="KW-0636">Prenylation</keyword>
<dbReference type="InterPro" id="IPR027417">
    <property type="entry name" value="P-loop_NTPase"/>
</dbReference>
<evidence type="ECO:0008006" key="23">
    <source>
        <dbReference type="Google" id="ProtNLM"/>
    </source>
</evidence>
<keyword evidence="15 18" id="KW-0472">Membrane</keyword>
<dbReference type="PROSITE" id="PS51420">
    <property type="entry name" value="RHO"/>
    <property type="match status" value="1"/>
</dbReference>
<dbReference type="Pfam" id="PF00071">
    <property type="entry name" value="Ras"/>
    <property type="match status" value="1"/>
</dbReference>
<dbReference type="SUPFAM" id="SSF90123">
    <property type="entry name" value="ABC transporter transmembrane region"/>
    <property type="match status" value="1"/>
</dbReference>
<evidence type="ECO:0000256" key="14">
    <source>
        <dbReference type="ARBA" id="ARBA00023134"/>
    </source>
</evidence>
<keyword evidence="22" id="KW-1185">Reference proteome</keyword>
<keyword evidence="13 18" id="KW-1133">Transmembrane helix</keyword>
<dbReference type="PROSITE" id="PS51419">
    <property type="entry name" value="RAB"/>
    <property type="match status" value="1"/>
</dbReference>
<dbReference type="NCBIfam" id="TIGR00231">
    <property type="entry name" value="small_GTP"/>
    <property type="match status" value="1"/>
</dbReference>
<evidence type="ECO:0000256" key="11">
    <source>
        <dbReference type="ARBA" id="ARBA00022741"/>
    </source>
</evidence>
<evidence type="ECO:0000259" key="20">
    <source>
        <dbReference type="PROSITE" id="PS50929"/>
    </source>
</evidence>
<dbReference type="GO" id="GO:0005525">
    <property type="term" value="F:GTP binding"/>
    <property type="evidence" value="ECO:0007669"/>
    <property type="project" value="UniProtKB-KW"/>
</dbReference>
<dbReference type="Gene3D" id="3.40.50.300">
    <property type="entry name" value="P-loop containing nucleotide triphosphate hydrolases"/>
    <property type="match status" value="2"/>
</dbReference>
<evidence type="ECO:0000313" key="21">
    <source>
        <dbReference type="EMBL" id="KAA8537502.1"/>
    </source>
</evidence>
<keyword evidence="12" id="KW-0067">ATP-binding</keyword>
<dbReference type="FunFam" id="3.40.50.300:FF:000336">
    <property type="entry name" value="rac-like GTP-binding protein RHO1"/>
    <property type="match status" value="1"/>
</dbReference>
<comment type="subcellular location">
    <subcellularLocation>
        <location evidence="3">Cytoplasm</location>
    </subcellularLocation>
    <subcellularLocation>
        <location evidence="1">Membrane</location>
        <topology evidence="1">Multi-pass membrane protein</topology>
    </subcellularLocation>
    <subcellularLocation>
        <location evidence="2">Membrane</location>
        <topology evidence="2">Peripheral membrane protein</topology>
    </subcellularLocation>
</comment>
<comment type="similarity">
    <text evidence="5">Belongs to the small GTPase superfamily. Rho family.</text>
</comment>
<dbReference type="OrthoDB" id="6500128at2759"/>
<evidence type="ECO:0000256" key="18">
    <source>
        <dbReference type="SAM" id="Phobius"/>
    </source>
</evidence>
<evidence type="ECO:0000256" key="4">
    <source>
        <dbReference type="ARBA" id="ARBA00007577"/>
    </source>
</evidence>
<evidence type="ECO:0000256" key="8">
    <source>
        <dbReference type="ARBA" id="ARBA00022490"/>
    </source>
</evidence>
<feature type="transmembrane region" description="Helical" evidence="18">
    <location>
        <begin position="98"/>
        <end position="119"/>
    </location>
</feature>
<dbReference type="CDD" id="cd04133">
    <property type="entry name" value="Rop_like"/>
    <property type="match status" value="1"/>
</dbReference>
<dbReference type="GO" id="GO:0015421">
    <property type="term" value="F:ABC-type oligopeptide transporter activity"/>
    <property type="evidence" value="ECO:0007669"/>
    <property type="project" value="TreeGrafter"/>
</dbReference>
<keyword evidence="7" id="KW-0488">Methylation</keyword>
<dbReference type="InterPro" id="IPR005225">
    <property type="entry name" value="Small_GTP-bd"/>
</dbReference>
<evidence type="ECO:0000256" key="9">
    <source>
        <dbReference type="ARBA" id="ARBA00022692"/>
    </source>
</evidence>
<evidence type="ECO:0000256" key="6">
    <source>
        <dbReference type="ARBA" id="ARBA00022448"/>
    </source>
</evidence>
<dbReference type="InterPro" id="IPR003593">
    <property type="entry name" value="AAA+_ATPase"/>
</dbReference>
<dbReference type="EMBL" id="CM018038">
    <property type="protein sequence ID" value="KAA8537502.1"/>
    <property type="molecule type" value="Genomic_DNA"/>
</dbReference>
<evidence type="ECO:0000256" key="3">
    <source>
        <dbReference type="ARBA" id="ARBA00004496"/>
    </source>
</evidence>
<dbReference type="FunFam" id="3.40.50.300:FF:000205">
    <property type="entry name" value="ABC transporter B family member 4"/>
    <property type="match status" value="1"/>
</dbReference>
<dbReference type="SMART" id="SM00173">
    <property type="entry name" value="RAS"/>
    <property type="match status" value="1"/>
</dbReference>
<evidence type="ECO:0000256" key="10">
    <source>
        <dbReference type="ARBA" id="ARBA00022737"/>
    </source>
</evidence>
<sequence>MNLKGFGGDYTLAYSRATTVASEAIANIRTVASFGAEERISIQFASELNQPNKQALLRGHISGFGYGVSQLFAFCSYALGLWYASILIKRKDSNFGDIIKSFMVLIITALSVAETLALAPDIVKGSQALVSVFDILQRKTAINPDNPVSTVVTDINGDIEFRNVTFKYPTRPDITIFKDLNLKISAGKSLAIVGQSGTGKSTVISLIMRFYDPTSGMVLIDGFDIKSLNLRSLRLKIGLVQQEPALFSTTIYDNIKYGNGQATEIEIMKAAKAANAHGFISRMPEGYQTQVGDRGVQLSGGQKQRVAIARAILKDPSIILLDEATSALDTASEKQVQEALNRLMENRTTILVAHRLSTIQDADSIAVLQQGQVSKRFNRICSPLHWVLVGMGVAAFEERSGASRLEMSASRFIKCVTVGDGAVGKTCMLISYTSNTFPTDYVPTVFDNFSANVVVDGSTVNLGLWDTAGQEDYNRLRPLSYRGADVFLLAFSLISKASYENVAKKWIPELRHYAPGVPIILVGTKLDLRDDKQFFVDHPGAVPITTAQGEELRKLIGAPAYIECSSKTQQNVKAVFDAAIKVVLQPPKKNKKKKKGQKACSIL</sequence>
<dbReference type="InterPro" id="IPR003439">
    <property type="entry name" value="ABC_transporter-like_ATP-bd"/>
</dbReference>
<dbReference type="PROSITE" id="PS50893">
    <property type="entry name" value="ABC_TRANSPORTER_2"/>
    <property type="match status" value="1"/>
</dbReference>
<dbReference type="Pfam" id="PF00005">
    <property type="entry name" value="ABC_tran"/>
    <property type="match status" value="1"/>
</dbReference>
<evidence type="ECO:0000256" key="5">
    <source>
        <dbReference type="ARBA" id="ARBA00010142"/>
    </source>
</evidence>
<keyword evidence="10" id="KW-0677">Repeat</keyword>
<dbReference type="GO" id="GO:0016887">
    <property type="term" value="F:ATP hydrolysis activity"/>
    <property type="evidence" value="ECO:0007669"/>
    <property type="project" value="InterPro"/>
</dbReference>
<evidence type="ECO:0000256" key="7">
    <source>
        <dbReference type="ARBA" id="ARBA00022481"/>
    </source>
</evidence>
<protein>
    <recommendedName>
        <fullName evidence="23">ABC transporter domain-containing protein</fullName>
    </recommendedName>
</protein>
<reference evidence="21 22" key="1">
    <citation type="submission" date="2019-09" db="EMBL/GenBank/DDBJ databases">
        <title>A chromosome-level genome assembly of the Chinese tupelo Nyssa sinensis.</title>
        <authorList>
            <person name="Yang X."/>
            <person name="Kang M."/>
            <person name="Yang Y."/>
            <person name="Xiong H."/>
            <person name="Wang M."/>
            <person name="Zhang Z."/>
            <person name="Wang Z."/>
            <person name="Wu H."/>
            <person name="Ma T."/>
            <person name="Liu J."/>
            <person name="Xi Z."/>
        </authorList>
    </citation>
    <scope>NUCLEOTIDE SEQUENCE [LARGE SCALE GENOMIC DNA]</scope>
    <source>
        <strain evidence="21">J267</strain>
        <tissue evidence="21">Leaf</tissue>
    </source>
</reference>
<dbReference type="InterPro" id="IPR039421">
    <property type="entry name" value="Type_1_exporter"/>
</dbReference>
<dbReference type="GO" id="GO:0005524">
    <property type="term" value="F:ATP binding"/>
    <property type="evidence" value="ECO:0007669"/>
    <property type="project" value="UniProtKB-KW"/>
</dbReference>
<evidence type="ECO:0000256" key="15">
    <source>
        <dbReference type="ARBA" id="ARBA00023136"/>
    </source>
</evidence>
<dbReference type="PROSITE" id="PS00211">
    <property type="entry name" value="ABC_TRANSPORTER_1"/>
    <property type="match status" value="1"/>
</dbReference>
<dbReference type="PRINTS" id="PR00449">
    <property type="entry name" value="RASTRNSFRMNG"/>
</dbReference>
<keyword evidence="9 18" id="KW-0812">Transmembrane</keyword>
<dbReference type="GO" id="GO:0003924">
    <property type="term" value="F:GTPase activity"/>
    <property type="evidence" value="ECO:0007669"/>
    <property type="project" value="InterPro"/>
</dbReference>
<keyword evidence="11" id="KW-0547">Nucleotide-binding</keyword>
<dbReference type="InterPro" id="IPR017871">
    <property type="entry name" value="ABC_transporter-like_CS"/>
</dbReference>
<feature type="transmembrane region" description="Helical" evidence="18">
    <location>
        <begin position="64"/>
        <end position="86"/>
    </location>
</feature>
<dbReference type="PROSITE" id="PS51421">
    <property type="entry name" value="RAS"/>
    <property type="match status" value="1"/>
</dbReference>
<proteinExistence type="inferred from homology"/>
<keyword evidence="16" id="KW-0449">Lipoprotein</keyword>
<evidence type="ECO:0000259" key="19">
    <source>
        <dbReference type="PROSITE" id="PS50893"/>
    </source>
</evidence>
<dbReference type="CDD" id="cd03249">
    <property type="entry name" value="ABC_MTABC3_MDL1_MDL2"/>
    <property type="match status" value="1"/>
</dbReference>
<dbReference type="AlphaFoldDB" id="A0A5J5B6M7"/>
<dbReference type="GO" id="GO:0005886">
    <property type="term" value="C:plasma membrane"/>
    <property type="evidence" value="ECO:0007669"/>
    <property type="project" value="UniProtKB-ARBA"/>
</dbReference>
<feature type="domain" description="ABC transporter" evidence="19">
    <location>
        <begin position="159"/>
        <end position="395"/>
    </location>
</feature>